<protein>
    <submittedName>
        <fullName evidence="2">PHB depolymerase family esterase</fullName>
    </submittedName>
</protein>
<evidence type="ECO:0000313" key="2">
    <source>
        <dbReference type="EMBL" id="MEJ8567321.1"/>
    </source>
</evidence>
<dbReference type="AlphaFoldDB" id="A0AAW9RI15"/>
<dbReference type="Gene3D" id="3.40.50.1820">
    <property type="entry name" value="alpha/beta hydrolase"/>
    <property type="match status" value="2"/>
</dbReference>
<feature type="region of interest" description="Disordered" evidence="1">
    <location>
        <begin position="20"/>
        <end position="46"/>
    </location>
</feature>
<accession>A0AAW9RI15</accession>
<dbReference type="Proteomes" id="UP001359886">
    <property type="component" value="Unassembled WGS sequence"/>
</dbReference>
<dbReference type="PANTHER" id="PTHR42972">
    <property type="entry name" value="TOL-PAL SYSTEM PROTEIN TOLB"/>
    <property type="match status" value="1"/>
</dbReference>
<comment type="caution">
    <text evidence="2">The sequence shown here is derived from an EMBL/GenBank/DDBJ whole genome shotgun (WGS) entry which is preliminary data.</text>
</comment>
<name>A0AAW9RI15_9GAMM</name>
<evidence type="ECO:0000313" key="3">
    <source>
        <dbReference type="Proteomes" id="UP001359886"/>
    </source>
</evidence>
<feature type="compositionally biased region" description="Polar residues" evidence="1">
    <location>
        <begin position="22"/>
        <end position="35"/>
    </location>
</feature>
<organism evidence="2 3">
    <name type="scientific">Elongatibacter sediminis</name>
    <dbReference type="NCBI Taxonomy" id="3119006"/>
    <lineage>
        <taxon>Bacteria</taxon>
        <taxon>Pseudomonadati</taxon>
        <taxon>Pseudomonadota</taxon>
        <taxon>Gammaproteobacteria</taxon>
        <taxon>Chromatiales</taxon>
        <taxon>Wenzhouxiangellaceae</taxon>
        <taxon>Elongatibacter</taxon>
    </lineage>
</organism>
<evidence type="ECO:0000256" key="1">
    <source>
        <dbReference type="SAM" id="MobiDB-lite"/>
    </source>
</evidence>
<dbReference type="SUPFAM" id="SSF53474">
    <property type="entry name" value="alpha/beta-Hydrolases"/>
    <property type="match status" value="1"/>
</dbReference>
<dbReference type="InterPro" id="IPR029058">
    <property type="entry name" value="AB_hydrolase_fold"/>
</dbReference>
<sequence>MAIPLSILLSACSDGVDKTVATPASTTGPAPQQADTGPATVPPATFPIDPNRITVSGISAGGMMAHQLHIAYPDLFSGAAAIAAGPYGCADGSLATAMARCMADDAGGLPVAEFAERILSDAAAGRIGDPADLTDDRVWLFHGTNDRLVAAGVNDALADLYADFLPAGQIRYVNDIPAAHHFPAAGRGHGCDESKPPFVGNCDYDAAGALLQFLYPGLTTPPETTDPEPALREVTLPGAARAGLRETAYLYVPPACRDTVNTPACGLHLVLHGCAQSSVQVDTAFIEQSGYLRWAGMNNLVLAFPQVDVGAANPYACWDWWGYTGAEYRWRDGAQMALIAGWIRELAGITTP</sequence>
<gene>
    <name evidence="2" type="ORF">V3330_06750</name>
</gene>
<dbReference type="EMBL" id="JAZHOG010000004">
    <property type="protein sequence ID" value="MEJ8567321.1"/>
    <property type="molecule type" value="Genomic_DNA"/>
</dbReference>
<reference evidence="2 3" key="1">
    <citation type="submission" date="2024-02" db="EMBL/GenBank/DDBJ databases">
        <title>A novel Wenzhouxiangellaceae bacterium, isolated from coastal sediments.</title>
        <authorList>
            <person name="Du Z.-J."/>
            <person name="Ye Y.-Q."/>
            <person name="Zhang X.-Y."/>
        </authorList>
    </citation>
    <scope>NUCLEOTIDE SEQUENCE [LARGE SCALE GENOMIC DNA]</scope>
    <source>
        <strain evidence="2 3">CH-27</strain>
    </source>
</reference>
<proteinExistence type="predicted"/>
<keyword evidence="3" id="KW-1185">Reference proteome</keyword>
<dbReference type="PANTHER" id="PTHR42972:SF8">
    <property type="entry name" value="POLYHYDROXYBUTYRATE DEPOLYMERASE"/>
    <property type="match status" value="1"/>
</dbReference>